<dbReference type="AlphaFoldDB" id="A0A1S3HH45"/>
<dbReference type="KEGG" id="lak:106154525"/>
<sequence length="150" mass="17150">MYLYSESIESGPVSFMFQDAGKTAFLLRDLHRLYYSYEEGTENGVMTLLNCNTSDLVEEGEFIQEVTISPLREIIIHTSRNHLFHSKMKMNQVLKLESGELPSSDVVVRFDALDRMYLMVLENGTLTSRIYPLKNEISSGLFPLQQCPVS</sequence>
<keyword evidence="2" id="KW-0732">Signal</keyword>
<evidence type="ECO:0000313" key="5">
    <source>
        <dbReference type="Proteomes" id="UP000085678"/>
    </source>
</evidence>
<dbReference type="Proteomes" id="UP000085678">
    <property type="component" value="Unplaced"/>
</dbReference>
<dbReference type="InterPro" id="IPR053816">
    <property type="entry name" value="CATSPERE_beta-prop"/>
</dbReference>
<evidence type="ECO:0000256" key="2">
    <source>
        <dbReference type="ARBA" id="ARBA00022729"/>
    </source>
</evidence>
<reference evidence="6" key="1">
    <citation type="submission" date="2025-08" db="UniProtKB">
        <authorList>
            <consortium name="RefSeq"/>
        </authorList>
    </citation>
    <scope>IDENTIFICATION</scope>
    <source>
        <tissue evidence="6">Gonads</tissue>
    </source>
</reference>
<dbReference type="OrthoDB" id="5968869at2759"/>
<dbReference type="GO" id="GO:0030317">
    <property type="term" value="P:flagellated sperm motility"/>
    <property type="evidence" value="ECO:0007669"/>
    <property type="project" value="TreeGrafter"/>
</dbReference>
<organism evidence="5 6">
    <name type="scientific">Lingula anatina</name>
    <name type="common">Brachiopod</name>
    <name type="synonym">Lingula unguis</name>
    <dbReference type="NCBI Taxonomy" id="7574"/>
    <lineage>
        <taxon>Eukaryota</taxon>
        <taxon>Metazoa</taxon>
        <taxon>Spiralia</taxon>
        <taxon>Lophotrochozoa</taxon>
        <taxon>Brachiopoda</taxon>
        <taxon>Linguliformea</taxon>
        <taxon>Lingulata</taxon>
        <taxon>Lingulida</taxon>
        <taxon>Linguloidea</taxon>
        <taxon>Lingulidae</taxon>
        <taxon>Lingula</taxon>
    </lineage>
</organism>
<evidence type="ECO:0000313" key="6">
    <source>
        <dbReference type="RefSeq" id="XP_013384349.1"/>
    </source>
</evidence>
<protein>
    <submittedName>
        <fullName evidence="6">Uncharacterized protein LOC106154525</fullName>
    </submittedName>
</protein>
<dbReference type="GO" id="GO:0036128">
    <property type="term" value="C:CatSper complex"/>
    <property type="evidence" value="ECO:0007669"/>
    <property type="project" value="InterPro"/>
</dbReference>
<dbReference type="RefSeq" id="XP_013384349.1">
    <property type="nucleotide sequence ID" value="XM_013528895.1"/>
</dbReference>
<proteinExistence type="inferred from homology"/>
<dbReference type="GO" id="GO:0048240">
    <property type="term" value="P:sperm capacitation"/>
    <property type="evidence" value="ECO:0007669"/>
    <property type="project" value="TreeGrafter"/>
</dbReference>
<name>A0A1S3HH45_LINAN</name>
<dbReference type="InParanoid" id="A0A1S3HH45"/>
<dbReference type="InterPro" id="IPR028751">
    <property type="entry name" value="CATSPERD/E"/>
</dbReference>
<dbReference type="GeneID" id="106154525"/>
<keyword evidence="3" id="KW-0325">Glycoprotein</keyword>
<evidence type="ECO:0000256" key="1">
    <source>
        <dbReference type="ARBA" id="ARBA00010246"/>
    </source>
</evidence>
<evidence type="ECO:0000259" key="4">
    <source>
        <dbReference type="Pfam" id="PF22844"/>
    </source>
</evidence>
<dbReference type="GO" id="GO:0097228">
    <property type="term" value="C:sperm principal piece"/>
    <property type="evidence" value="ECO:0007669"/>
    <property type="project" value="TreeGrafter"/>
</dbReference>
<feature type="domain" description="CATSPERE beta-propeller" evidence="4">
    <location>
        <begin position="22"/>
        <end position="140"/>
    </location>
</feature>
<evidence type="ECO:0000256" key="3">
    <source>
        <dbReference type="ARBA" id="ARBA00023180"/>
    </source>
</evidence>
<dbReference type="PANTHER" id="PTHR33722">
    <property type="entry name" value="CATION CHANNEL SPERM-ASSOCIATED PROTEIN SUBUNIT DELTA-RELATED"/>
    <property type="match status" value="1"/>
</dbReference>
<comment type="similarity">
    <text evidence="1">Belongs to the CATSPERD family.</text>
</comment>
<dbReference type="PANTHER" id="PTHR33722:SF4">
    <property type="entry name" value="CATION CHANNEL SPERM-ASSOCIATED PROTEIN SUBUNIT EPSILON-LIKE"/>
    <property type="match status" value="1"/>
</dbReference>
<keyword evidence="5" id="KW-1185">Reference proteome</keyword>
<accession>A0A1S3HH45</accession>
<gene>
    <name evidence="6" type="primary">LOC106154525</name>
</gene>
<dbReference type="Pfam" id="PF22844">
    <property type="entry name" value="Beta-prop_CATSPERE"/>
    <property type="match status" value="1"/>
</dbReference>